<organism evidence="1">
    <name type="scientific">Arundo donax</name>
    <name type="common">Giant reed</name>
    <name type="synonym">Donax arundinaceus</name>
    <dbReference type="NCBI Taxonomy" id="35708"/>
    <lineage>
        <taxon>Eukaryota</taxon>
        <taxon>Viridiplantae</taxon>
        <taxon>Streptophyta</taxon>
        <taxon>Embryophyta</taxon>
        <taxon>Tracheophyta</taxon>
        <taxon>Spermatophyta</taxon>
        <taxon>Magnoliopsida</taxon>
        <taxon>Liliopsida</taxon>
        <taxon>Poales</taxon>
        <taxon>Poaceae</taxon>
        <taxon>PACMAD clade</taxon>
        <taxon>Arundinoideae</taxon>
        <taxon>Arundineae</taxon>
        <taxon>Arundo</taxon>
    </lineage>
</organism>
<protein>
    <submittedName>
        <fullName evidence="1">Uncharacterized protein</fullName>
    </submittedName>
</protein>
<reference evidence="1" key="1">
    <citation type="submission" date="2014-09" db="EMBL/GenBank/DDBJ databases">
        <authorList>
            <person name="Magalhaes I.L.F."/>
            <person name="Oliveira U."/>
            <person name="Santos F.R."/>
            <person name="Vidigal T.H.D.A."/>
            <person name="Brescovit A.D."/>
            <person name="Santos A.J."/>
        </authorList>
    </citation>
    <scope>NUCLEOTIDE SEQUENCE</scope>
    <source>
        <tissue evidence="1">Shoot tissue taken approximately 20 cm above the soil surface</tissue>
    </source>
</reference>
<accession>A0A0A9GSZ2</accession>
<proteinExistence type="predicted"/>
<reference evidence="1" key="2">
    <citation type="journal article" date="2015" name="Data Brief">
        <title>Shoot transcriptome of the giant reed, Arundo donax.</title>
        <authorList>
            <person name="Barrero R.A."/>
            <person name="Guerrero F.D."/>
            <person name="Moolhuijzen P."/>
            <person name="Goolsby J.A."/>
            <person name="Tidwell J."/>
            <person name="Bellgard S.E."/>
            <person name="Bellgard M.I."/>
        </authorList>
    </citation>
    <scope>NUCLEOTIDE SEQUENCE</scope>
    <source>
        <tissue evidence="1">Shoot tissue taken approximately 20 cm above the soil surface</tissue>
    </source>
</reference>
<name>A0A0A9GSZ2_ARUDO</name>
<dbReference type="EMBL" id="GBRH01171237">
    <property type="protein sequence ID" value="JAE26659.1"/>
    <property type="molecule type" value="Transcribed_RNA"/>
</dbReference>
<sequence>MSGSATFLRVKHQAHLLRGAFEAFTPAELICHSQGGCK</sequence>
<evidence type="ECO:0000313" key="1">
    <source>
        <dbReference type="EMBL" id="JAE26659.1"/>
    </source>
</evidence>
<dbReference type="AlphaFoldDB" id="A0A0A9GSZ2"/>